<dbReference type="Proteomes" id="UP000006900">
    <property type="component" value="Chromosome"/>
</dbReference>
<evidence type="ECO:0000313" key="2">
    <source>
        <dbReference type="Proteomes" id="UP000006900"/>
    </source>
</evidence>
<gene>
    <name evidence="1" type="ordered locus">MLBr01979</name>
</gene>
<name>A0A0H3MVW6_MYCLB</name>
<accession>A0A0H3MVW6</accession>
<evidence type="ECO:0000313" key="1">
    <source>
        <dbReference type="EMBL" id="CAR72076.1"/>
    </source>
</evidence>
<reference evidence="1 2" key="1">
    <citation type="journal article" date="2009" name="Nat. Genet.">
        <title>Comparative genomic and phylogeographic analysis of Mycobacterium leprae.</title>
        <authorList>
            <person name="Monot M."/>
            <person name="Honore N."/>
            <person name="Garnier T."/>
            <person name="Zidane N."/>
            <person name="Sherafi D."/>
            <person name="Paniz-Mondolfi A."/>
            <person name="Matsuoka M."/>
            <person name="Taylor G.M."/>
            <person name="Donoghue H.D."/>
            <person name="Bouwman A."/>
            <person name="Mays S."/>
            <person name="Watson C."/>
            <person name="Lockwood D."/>
            <person name="Khamispour A."/>
            <person name="Dowlati Y."/>
            <person name="Jianping S."/>
            <person name="Rea T.H."/>
            <person name="Vera-Cabrera L."/>
            <person name="Stefani M.M."/>
            <person name="Banu S."/>
            <person name="Macdonald M."/>
            <person name="Sapkota B.R."/>
            <person name="Spencer J.S."/>
            <person name="Thomas J."/>
            <person name="Harshman K."/>
            <person name="Singh P."/>
            <person name="Busso P."/>
            <person name="Gattiker A."/>
            <person name="Rougemont J."/>
            <person name="Brennan P.J."/>
            <person name="Cole S.T."/>
        </authorList>
    </citation>
    <scope>NUCLEOTIDE SEQUENCE [LARGE SCALE GENOMIC DNA]</scope>
    <source>
        <strain evidence="2">Br4923</strain>
    </source>
</reference>
<proteinExistence type="predicted"/>
<sequence>MTVTGFFVLGLFAVVVVVLTLGDYDDTSHDVELALACVLWPIELSGAMSVPSADGAALVTAGAVVPVVSRQLGCRPIGSSSVSCVPEPNSFARIIYASVLAPDLFDKIIRDRMGRHAERQSICCGVVNLRNTCAR</sequence>
<dbReference type="KEGG" id="mlb:MLBr01979"/>
<dbReference type="EMBL" id="FM211192">
    <property type="protein sequence ID" value="CAR72076.1"/>
    <property type="molecule type" value="Genomic_DNA"/>
</dbReference>
<organism evidence="1 2">
    <name type="scientific">Mycobacterium leprae (strain Br4923)</name>
    <dbReference type="NCBI Taxonomy" id="561304"/>
    <lineage>
        <taxon>Bacteria</taxon>
        <taxon>Bacillati</taxon>
        <taxon>Actinomycetota</taxon>
        <taxon>Actinomycetes</taxon>
        <taxon>Mycobacteriales</taxon>
        <taxon>Mycobacteriaceae</taxon>
        <taxon>Mycobacterium</taxon>
    </lineage>
</organism>
<dbReference type="AlphaFoldDB" id="A0A0H3MVW6"/>
<protein>
    <submittedName>
        <fullName evidence="1">Uncharacterized protein</fullName>
    </submittedName>
</protein>
<dbReference type="HOGENOM" id="CLU_1883456_0_0_11"/>